<reference evidence="2" key="1">
    <citation type="submission" date="2022-11" db="UniProtKB">
        <authorList>
            <consortium name="WormBaseParasite"/>
        </authorList>
    </citation>
    <scope>IDENTIFICATION</scope>
</reference>
<keyword evidence="1" id="KW-1185">Reference proteome</keyword>
<protein>
    <submittedName>
        <fullName evidence="2">Uncharacterized protein</fullName>
    </submittedName>
</protein>
<name>A0A915JCR4_ROMCU</name>
<accession>A0A915JCR4</accession>
<sequence length="91" mass="9687">MMMTSAQMLSAIAQQQPLAAATNLPMEVANAFEETLGTVNDDISLIEALPFLMATALPSPKIGVLREAHLCGGLVIDFPSEEISSDSDHEE</sequence>
<evidence type="ECO:0000313" key="2">
    <source>
        <dbReference type="WBParaSite" id="nRc.2.0.1.t23416-RA"/>
    </source>
</evidence>
<proteinExistence type="predicted"/>
<dbReference type="AlphaFoldDB" id="A0A915JCR4"/>
<dbReference type="Proteomes" id="UP000887565">
    <property type="component" value="Unplaced"/>
</dbReference>
<evidence type="ECO:0000313" key="1">
    <source>
        <dbReference type="Proteomes" id="UP000887565"/>
    </source>
</evidence>
<organism evidence="1 2">
    <name type="scientific">Romanomermis culicivorax</name>
    <name type="common">Nematode worm</name>
    <dbReference type="NCBI Taxonomy" id="13658"/>
    <lineage>
        <taxon>Eukaryota</taxon>
        <taxon>Metazoa</taxon>
        <taxon>Ecdysozoa</taxon>
        <taxon>Nematoda</taxon>
        <taxon>Enoplea</taxon>
        <taxon>Dorylaimia</taxon>
        <taxon>Mermithida</taxon>
        <taxon>Mermithoidea</taxon>
        <taxon>Mermithidae</taxon>
        <taxon>Romanomermis</taxon>
    </lineage>
</organism>
<dbReference type="WBParaSite" id="nRc.2.0.1.t23416-RA">
    <property type="protein sequence ID" value="nRc.2.0.1.t23416-RA"/>
    <property type="gene ID" value="nRc.2.0.1.g23416"/>
</dbReference>